<dbReference type="PRINTS" id="PR00164">
    <property type="entry name" value="ABC2TRNSPORT"/>
</dbReference>
<feature type="transmembrane region" description="Helical" evidence="11">
    <location>
        <begin position="211"/>
        <end position="243"/>
    </location>
</feature>
<evidence type="ECO:0000256" key="1">
    <source>
        <dbReference type="ARBA" id="ARBA00004651"/>
    </source>
</evidence>
<dbReference type="GO" id="GO:0043190">
    <property type="term" value="C:ATP-binding cassette (ABC) transporter complex"/>
    <property type="evidence" value="ECO:0007669"/>
    <property type="project" value="InterPro"/>
</dbReference>
<gene>
    <name evidence="13" type="ORF">EV688_11572</name>
</gene>
<dbReference type="InterPro" id="IPR047817">
    <property type="entry name" value="ABC2_TM_bact-type"/>
</dbReference>
<dbReference type="InterPro" id="IPR000412">
    <property type="entry name" value="ABC_2_transport"/>
</dbReference>
<dbReference type="AlphaFoldDB" id="A0A4R2L3Q3"/>
<protein>
    <recommendedName>
        <fullName evidence="11">Transport permease protein</fullName>
    </recommendedName>
</protein>
<keyword evidence="14" id="KW-1185">Reference proteome</keyword>
<keyword evidence="5" id="KW-0762">Sugar transport</keyword>
<reference evidence="13 14" key="1">
    <citation type="submission" date="2019-03" db="EMBL/GenBank/DDBJ databases">
        <title>Genomic Encyclopedia of Type Strains, Phase IV (KMG-IV): sequencing the most valuable type-strain genomes for metagenomic binning, comparative biology and taxonomic classification.</title>
        <authorList>
            <person name="Goeker M."/>
        </authorList>
    </citation>
    <scope>NUCLEOTIDE SEQUENCE [LARGE SCALE GENOMIC DNA]</scope>
    <source>
        <strain evidence="13 14">DSM 23344</strain>
    </source>
</reference>
<evidence type="ECO:0000256" key="6">
    <source>
        <dbReference type="ARBA" id="ARBA00022692"/>
    </source>
</evidence>
<dbReference type="PANTHER" id="PTHR30413">
    <property type="entry name" value="INNER MEMBRANE TRANSPORT PERMEASE"/>
    <property type="match status" value="1"/>
</dbReference>
<feature type="domain" description="ABC transmembrane type-2" evidence="12">
    <location>
        <begin position="23"/>
        <end position="248"/>
    </location>
</feature>
<dbReference type="EMBL" id="SLWX01000015">
    <property type="protein sequence ID" value="TCO73755.1"/>
    <property type="molecule type" value="Genomic_DNA"/>
</dbReference>
<comment type="caution">
    <text evidence="13">The sequence shown here is derived from an EMBL/GenBank/DDBJ whole genome shotgun (WGS) entry which is preliminary data.</text>
</comment>
<feature type="transmembrane region" description="Helical" evidence="11">
    <location>
        <begin position="137"/>
        <end position="158"/>
    </location>
</feature>
<accession>A0A4R2L3Q3</accession>
<dbReference type="PANTHER" id="PTHR30413:SF10">
    <property type="entry name" value="CAPSULE POLYSACCHARIDE EXPORT INNER-MEMBRANE PROTEIN CTRC"/>
    <property type="match status" value="1"/>
</dbReference>
<keyword evidence="7" id="KW-0972">Capsule biogenesis/degradation</keyword>
<dbReference type="InterPro" id="IPR013525">
    <property type="entry name" value="ABC2_TM"/>
</dbReference>
<dbReference type="GO" id="GO:0140359">
    <property type="term" value="F:ABC-type transporter activity"/>
    <property type="evidence" value="ECO:0007669"/>
    <property type="project" value="InterPro"/>
</dbReference>
<evidence type="ECO:0000256" key="9">
    <source>
        <dbReference type="ARBA" id="ARBA00023047"/>
    </source>
</evidence>
<keyword evidence="3 11" id="KW-0813">Transport</keyword>
<dbReference type="OrthoDB" id="9786910at2"/>
<organism evidence="13 14">
    <name type="scientific">Chromatocurvus halotolerans</name>
    <dbReference type="NCBI Taxonomy" id="1132028"/>
    <lineage>
        <taxon>Bacteria</taxon>
        <taxon>Pseudomonadati</taxon>
        <taxon>Pseudomonadota</taxon>
        <taxon>Gammaproteobacteria</taxon>
        <taxon>Cellvibrionales</taxon>
        <taxon>Halieaceae</taxon>
        <taxon>Chromatocurvus</taxon>
    </lineage>
</organism>
<evidence type="ECO:0000256" key="5">
    <source>
        <dbReference type="ARBA" id="ARBA00022597"/>
    </source>
</evidence>
<comment type="similarity">
    <text evidence="2 11">Belongs to the ABC-2 integral membrane protein family.</text>
</comment>
<proteinExistence type="inferred from homology"/>
<feature type="transmembrane region" description="Helical" evidence="11">
    <location>
        <begin position="170"/>
        <end position="191"/>
    </location>
</feature>
<dbReference type="PROSITE" id="PS51012">
    <property type="entry name" value="ABC_TM2"/>
    <property type="match status" value="1"/>
</dbReference>
<keyword evidence="6 11" id="KW-0812">Transmembrane</keyword>
<keyword evidence="10 11" id="KW-0472">Membrane</keyword>
<evidence type="ECO:0000256" key="7">
    <source>
        <dbReference type="ARBA" id="ARBA00022903"/>
    </source>
</evidence>
<evidence type="ECO:0000256" key="11">
    <source>
        <dbReference type="RuleBase" id="RU361157"/>
    </source>
</evidence>
<feature type="transmembrane region" description="Helical" evidence="11">
    <location>
        <begin position="99"/>
        <end position="125"/>
    </location>
</feature>
<evidence type="ECO:0000256" key="4">
    <source>
        <dbReference type="ARBA" id="ARBA00022475"/>
    </source>
</evidence>
<keyword evidence="8 11" id="KW-1133">Transmembrane helix</keyword>
<feature type="transmembrane region" description="Helical" evidence="11">
    <location>
        <begin position="21"/>
        <end position="46"/>
    </location>
</feature>
<dbReference type="RefSeq" id="WP_117319324.1">
    <property type="nucleotide sequence ID" value="NZ_QQSW01000024.1"/>
</dbReference>
<keyword evidence="4 11" id="KW-1003">Cell membrane</keyword>
<dbReference type="GO" id="GO:0015920">
    <property type="term" value="P:lipopolysaccharide transport"/>
    <property type="evidence" value="ECO:0007669"/>
    <property type="project" value="TreeGrafter"/>
</dbReference>
<name>A0A4R2L3Q3_9GAMM</name>
<keyword evidence="9" id="KW-0625">Polysaccharide transport</keyword>
<evidence type="ECO:0000259" key="12">
    <source>
        <dbReference type="PROSITE" id="PS51012"/>
    </source>
</evidence>
<evidence type="ECO:0000313" key="14">
    <source>
        <dbReference type="Proteomes" id="UP000294980"/>
    </source>
</evidence>
<evidence type="ECO:0000256" key="8">
    <source>
        <dbReference type="ARBA" id="ARBA00022989"/>
    </source>
</evidence>
<dbReference type="GO" id="GO:0015774">
    <property type="term" value="P:polysaccharide transport"/>
    <property type="evidence" value="ECO:0007669"/>
    <property type="project" value="UniProtKB-KW"/>
</dbReference>
<comment type="subcellular location">
    <subcellularLocation>
        <location evidence="11">Cell inner membrane</location>
        <topology evidence="11">Multi-pass membrane protein</topology>
    </subcellularLocation>
    <subcellularLocation>
        <location evidence="1">Cell membrane</location>
        <topology evidence="1">Multi-pass membrane protein</topology>
    </subcellularLocation>
</comment>
<evidence type="ECO:0000313" key="13">
    <source>
        <dbReference type="EMBL" id="TCO73755.1"/>
    </source>
</evidence>
<evidence type="ECO:0000256" key="2">
    <source>
        <dbReference type="ARBA" id="ARBA00007783"/>
    </source>
</evidence>
<feature type="transmembrane region" description="Helical" evidence="11">
    <location>
        <begin position="58"/>
        <end position="78"/>
    </location>
</feature>
<dbReference type="Proteomes" id="UP000294980">
    <property type="component" value="Unassembled WGS sequence"/>
</dbReference>
<sequence>MNPSLVWNFTRQELVDRYAGSSLGFAWAFIQPLVLLFIFVVIFGGIMGARLPGVEGGWAYSIYLVAGMLPWLAFSATLMRTSTVFVDKQGVLSKVGLSLPVLPLFIVIAETVTFAIALGLFALLLVSIDHPWRLQVLALPLVFAVQQALALGLGLLLATLNVFLRDVREFVAVLTQLWFWLTPIVWVPGIVDTGLYSRLYRLNPLLPLTESYHAMFIGEAVLPLKALAGVAALALAALALGWFTVRWLEREIRDTL</sequence>
<dbReference type="Pfam" id="PF01061">
    <property type="entry name" value="ABC2_membrane"/>
    <property type="match status" value="1"/>
</dbReference>
<evidence type="ECO:0000256" key="3">
    <source>
        <dbReference type="ARBA" id="ARBA00022448"/>
    </source>
</evidence>
<evidence type="ECO:0000256" key="10">
    <source>
        <dbReference type="ARBA" id="ARBA00023136"/>
    </source>
</evidence>